<organism evidence="8">
    <name type="scientific">Tanacetum cinerariifolium</name>
    <name type="common">Dalmatian daisy</name>
    <name type="synonym">Chrysanthemum cinerariifolium</name>
    <dbReference type="NCBI Taxonomy" id="118510"/>
    <lineage>
        <taxon>Eukaryota</taxon>
        <taxon>Viridiplantae</taxon>
        <taxon>Streptophyta</taxon>
        <taxon>Embryophyta</taxon>
        <taxon>Tracheophyta</taxon>
        <taxon>Spermatophyta</taxon>
        <taxon>Magnoliopsida</taxon>
        <taxon>eudicotyledons</taxon>
        <taxon>Gunneridae</taxon>
        <taxon>Pentapetalae</taxon>
        <taxon>asterids</taxon>
        <taxon>campanulids</taxon>
        <taxon>Asterales</taxon>
        <taxon>Asteraceae</taxon>
        <taxon>Asteroideae</taxon>
        <taxon>Anthemideae</taxon>
        <taxon>Anthemidinae</taxon>
        <taxon>Tanacetum</taxon>
    </lineage>
</organism>
<keyword evidence="6" id="KW-0695">RNA-directed DNA polymerase</keyword>
<dbReference type="GO" id="GO:0016787">
    <property type="term" value="F:hydrolase activity"/>
    <property type="evidence" value="ECO:0007669"/>
    <property type="project" value="UniProtKB-KW"/>
</dbReference>
<evidence type="ECO:0000313" key="8">
    <source>
        <dbReference type="EMBL" id="GFD26241.1"/>
    </source>
</evidence>
<gene>
    <name evidence="8" type="ORF">Tci_898210</name>
</gene>
<evidence type="ECO:0000256" key="4">
    <source>
        <dbReference type="ARBA" id="ARBA00022759"/>
    </source>
</evidence>
<dbReference type="AlphaFoldDB" id="A0A699UXB2"/>
<dbReference type="GO" id="GO:0004519">
    <property type="term" value="F:endonuclease activity"/>
    <property type="evidence" value="ECO:0007669"/>
    <property type="project" value="UniProtKB-KW"/>
</dbReference>
<keyword evidence="1" id="KW-0808">Transferase</keyword>
<protein>
    <recommendedName>
        <fullName evidence="7">Reverse transcriptase RNase H-like domain-containing protein</fullName>
    </recommendedName>
</protein>
<dbReference type="PANTHER" id="PTHR34072">
    <property type="entry name" value="ENZYMATIC POLYPROTEIN-RELATED"/>
    <property type="match status" value="1"/>
</dbReference>
<dbReference type="SUPFAM" id="SSF56672">
    <property type="entry name" value="DNA/RNA polymerases"/>
    <property type="match status" value="1"/>
</dbReference>
<evidence type="ECO:0000256" key="2">
    <source>
        <dbReference type="ARBA" id="ARBA00022695"/>
    </source>
</evidence>
<proteinExistence type="predicted"/>
<dbReference type="InterPro" id="IPR043502">
    <property type="entry name" value="DNA/RNA_pol_sf"/>
</dbReference>
<dbReference type="EMBL" id="BKCJ011367137">
    <property type="protein sequence ID" value="GFD26241.1"/>
    <property type="molecule type" value="Genomic_DNA"/>
</dbReference>
<evidence type="ECO:0000259" key="7">
    <source>
        <dbReference type="Pfam" id="PF17917"/>
    </source>
</evidence>
<reference evidence="8" key="1">
    <citation type="journal article" date="2019" name="Sci. Rep.">
        <title>Draft genome of Tanacetum cinerariifolium, the natural source of mosquito coil.</title>
        <authorList>
            <person name="Yamashiro T."/>
            <person name="Shiraishi A."/>
            <person name="Satake H."/>
            <person name="Nakayama K."/>
        </authorList>
    </citation>
    <scope>NUCLEOTIDE SEQUENCE</scope>
</reference>
<name>A0A699UXB2_TANCI</name>
<keyword evidence="5" id="KW-0378">Hydrolase</keyword>
<dbReference type="InterPro" id="IPR041373">
    <property type="entry name" value="RT_RNaseH"/>
</dbReference>
<keyword evidence="2" id="KW-0548">Nucleotidyltransferase</keyword>
<accession>A0A699UXB2</accession>
<evidence type="ECO:0000256" key="5">
    <source>
        <dbReference type="ARBA" id="ARBA00022801"/>
    </source>
</evidence>
<evidence type="ECO:0000256" key="6">
    <source>
        <dbReference type="ARBA" id="ARBA00022918"/>
    </source>
</evidence>
<evidence type="ECO:0000256" key="3">
    <source>
        <dbReference type="ARBA" id="ARBA00022722"/>
    </source>
</evidence>
<keyword evidence="4" id="KW-0255">Endonuclease</keyword>
<sequence length="54" mass="6212">PSELHTDASDFAIGGVLMQDEHPIAFEIRKLNETERKYTVQEKEMTAVIHCLRI</sequence>
<feature type="domain" description="Reverse transcriptase RNase H-like" evidence="7">
    <location>
        <begin position="2"/>
        <end position="53"/>
    </location>
</feature>
<dbReference type="PANTHER" id="PTHR34072:SF41">
    <property type="entry name" value="REVERSE TRANSCRIPTASE_RETROTRANSPOSON-DERIVED PROTEIN RNASE H-LIKE DOMAIN-CONTAINING PROTEIN"/>
    <property type="match status" value="1"/>
</dbReference>
<keyword evidence="3" id="KW-0540">Nuclease</keyword>
<dbReference type="GO" id="GO:0003964">
    <property type="term" value="F:RNA-directed DNA polymerase activity"/>
    <property type="evidence" value="ECO:0007669"/>
    <property type="project" value="UniProtKB-KW"/>
</dbReference>
<feature type="non-terminal residue" evidence="8">
    <location>
        <position position="1"/>
    </location>
</feature>
<comment type="caution">
    <text evidence="8">The sequence shown here is derived from an EMBL/GenBank/DDBJ whole genome shotgun (WGS) entry which is preliminary data.</text>
</comment>
<evidence type="ECO:0000256" key="1">
    <source>
        <dbReference type="ARBA" id="ARBA00022679"/>
    </source>
</evidence>
<dbReference type="Pfam" id="PF17917">
    <property type="entry name" value="RT_RNaseH"/>
    <property type="match status" value="1"/>
</dbReference>